<dbReference type="Gene3D" id="1.25.40.10">
    <property type="entry name" value="Tetratricopeptide repeat domain"/>
    <property type="match status" value="1"/>
</dbReference>
<dbReference type="InterPro" id="IPR001680">
    <property type="entry name" value="WD40_rpt"/>
</dbReference>
<gene>
    <name evidence="4" type="ORF">PHET_04029</name>
</gene>
<proteinExistence type="predicted"/>
<dbReference type="Pfam" id="PF23556">
    <property type="entry name" value="TPR_Vps41"/>
    <property type="match status" value="1"/>
</dbReference>
<protein>
    <submittedName>
        <fullName evidence="4">Vacuolar protein sorting-associated protein 41</fullName>
    </submittedName>
</protein>
<dbReference type="Gene3D" id="2.130.10.10">
    <property type="entry name" value="YVTN repeat-like/Quinoprotein amine dehydrogenase"/>
    <property type="match status" value="1"/>
</dbReference>
<reference evidence="4" key="1">
    <citation type="submission" date="2019-05" db="EMBL/GenBank/DDBJ databases">
        <title>Annotation for the trematode Paragonimus heterotremus.</title>
        <authorList>
            <person name="Choi Y.-J."/>
        </authorList>
    </citation>
    <scope>NUCLEOTIDE SEQUENCE</scope>
    <source>
        <strain evidence="4">LC</strain>
    </source>
</reference>
<dbReference type="InterPro" id="IPR011990">
    <property type="entry name" value="TPR-like_helical_dom_sf"/>
</dbReference>
<dbReference type="InterPro" id="IPR015943">
    <property type="entry name" value="WD40/YVTN_repeat-like_dom_sf"/>
</dbReference>
<dbReference type="PANTHER" id="PTHR12616:SF1">
    <property type="entry name" value="VACUOLAR PROTEIN SORTING-ASSOCIATED PROTEIN 41 HOMOLOG"/>
    <property type="match status" value="1"/>
</dbReference>
<dbReference type="Proteomes" id="UP000748531">
    <property type="component" value="Unassembled WGS sequence"/>
</dbReference>
<feature type="domain" description="Vps41 beta-propeller" evidence="3">
    <location>
        <begin position="27"/>
        <end position="392"/>
    </location>
</feature>
<dbReference type="GO" id="GO:0006623">
    <property type="term" value="P:protein targeting to vacuole"/>
    <property type="evidence" value="ECO:0007669"/>
    <property type="project" value="InterPro"/>
</dbReference>
<dbReference type="SUPFAM" id="SSF50978">
    <property type="entry name" value="WD40 repeat-like"/>
    <property type="match status" value="1"/>
</dbReference>
<dbReference type="GO" id="GO:0016236">
    <property type="term" value="P:macroautophagy"/>
    <property type="evidence" value="ECO:0007669"/>
    <property type="project" value="TreeGrafter"/>
</dbReference>
<dbReference type="InterPro" id="IPR036322">
    <property type="entry name" value="WD40_repeat_dom_sf"/>
</dbReference>
<evidence type="ECO:0000256" key="2">
    <source>
        <dbReference type="ARBA" id="ARBA00022927"/>
    </source>
</evidence>
<evidence type="ECO:0000259" key="3">
    <source>
        <dbReference type="Pfam" id="PF23411"/>
    </source>
</evidence>
<evidence type="ECO:0000313" key="4">
    <source>
        <dbReference type="EMBL" id="KAF5402717.1"/>
    </source>
</evidence>
<accession>A0A8J4TH00</accession>
<dbReference type="GO" id="GO:0030897">
    <property type="term" value="C:HOPS complex"/>
    <property type="evidence" value="ECO:0007669"/>
    <property type="project" value="TreeGrafter"/>
</dbReference>
<dbReference type="InterPro" id="IPR000547">
    <property type="entry name" value="Clathrin_H-chain/VPS_repeat"/>
</dbReference>
<dbReference type="EMBL" id="LUCH01001643">
    <property type="protein sequence ID" value="KAF5402717.1"/>
    <property type="molecule type" value="Genomic_DNA"/>
</dbReference>
<dbReference type="SMART" id="SM00320">
    <property type="entry name" value="WD40"/>
    <property type="match status" value="3"/>
</dbReference>
<evidence type="ECO:0000313" key="5">
    <source>
        <dbReference type="Proteomes" id="UP000748531"/>
    </source>
</evidence>
<organism evidence="4 5">
    <name type="scientific">Paragonimus heterotremus</name>
    <dbReference type="NCBI Taxonomy" id="100268"/>
    <lineage>
        <taxon>Eukaryota</taxon>
        <taxon>Metazoa</taxon>
        <taxon>Spiralia</taxon>
        <taxon>Lophotrochozoa</taxon>
        <taxon>Platyhelminthes</taxon>
        <taxon>Trematoda</taxon>
        <taxon>Digenea</taxon>
        <taxon>Plagiorchiida</taxon>
        <taxon>Troglotremata</taxon>
        <taxon>Troglotrematidae</taxon>
        <taxon>Paragonimus</taxon>
    </lineage>
</organism>
<sequence>MAETFEVAELAEDLDGEVGTEAKEPRLKYRQLENDIKNLTSTDTITCLTPHPKFLAIGTELGRVHVLDHLGFSTENGLHSVHTCPVNQISVSDAGDFMASCGDDGRIAIYNLSDVSANKVFCLDHPVKSIAIAPDYSQSQVVVFGQSKLLLLSRGVFTRNKQGELAKAQGLVRTIKWRGDFIIWADDARVCVYDARDQQHIAYVQFNEEISSLYARSIPCHLSWCTDTCFLIGRGGSLRVCQILERYSTTERRSSSKSSISRSSSIHIPTGASADALVGVASRYVELFYRIDLADSLVCGVSRHQTQLLALVVPSISTLVHSIEIPLELQVIDVDVGLSTAEVMRGYQIHPEQHAFTTRRGARGYCDLYLETVPGENTHYIVTSKEIVCAEELTVDDRIDWLIGQGHFLQALQFAKEHSRQLSHHTTQSVGMIYVNHLLETGQFDSAAGTCAEIFSDPKLWEEYTYKFMRLGQLAYLVPFLPTGQGVRSVQLDSKLYEAVLIYFMDRDPNILLSLLTCWCKRNLLESYDSLLRTLVDRIERHVSLSGISEVTVLEPGLRNLWQALAVLYEKVGSSEKALDILVQLHDPRVFELFERKPAQLTDWRLIEVLKERVEYFMELNVQRAVIILLDHISTIPVDHVVTQLEAKPELLYQYLDSVYHRYPKLVHPYITLLIRLCTRFGRDKLLPLLRSTDSYQLSDALTICEQAKLVPETVYLLTRVGRRHDALQLIMTQGGELSSGPNGESTITLEERQSAAAAAAIAYCCEEDTARSDFGKVRGAPLTKSIYGVPLDGPDPNETEGDENAGELWQQVVLFAVDKPAFICALLQHAGSEGLDPRLLLRKISPDMSIPGLKGSLVTLLRNYKLQLELQQDCQRILRSDVHKLFIRLLETQARGVRVDSNNISPIQCNLCCHPARRISQLQSSVKTRNEPHIADDAEARKQPCVVFRCSHVCHKSCLKTADGTITCPVCAHS</sequence>
<dbReference type="InterPro" id="IPR057780">
    <property type="entry name" value="Beta-prop_Vps41"/>
</dbReference>
<comment type="caution">
    <text evidence="4">The sequence shown here is derived from an EMBL/GenBank/DDBJ whole genome shotgun (WGS) entry which is preliminary data.</text>
</comment>
<dbReference type="InterPro" id="IPR045111">
    <property type="entry name" value="Vps41/Vps8"/>
</dbReference>
<dbReference type="GO" id="GO:0009267">
    <property type="term" value="P:cellular response to starvation"/>
    <property type="evidence" value="ECO:0007669"/>
    <property type="project" value="TreeGrafter"/>
</dbReference>
<dbReference type="SMART" id="SM00299">
    <property type="entry name" value="CLH"/>
    <property type="match status" value="1"/>
</dbReference>
<dbReference type="Pfam" id="PF23411">
    <property type="entry name" value="Beta-prop_Vps41"/>
    <property type="match status" value="1"/>
</dbReference>
<keyword evidence="2" id="KW-0653">Protein transport</keyword>
<dbReference type="GO" id="GO:0005770">
    <property type="term" value="C:late endosome"/>
    <property type="evidence" value="ECO:0007669"/>
    <property type="project" value="TreeGrafter"/>
</dbReference>
<dbReference type="AlphaFoldDB" id="A0A8J4TH00"/>
<dbReference type="PANTHER" id="PTHR12616">
    <property type="entry name" value="VACUOLAR PROTEIN SORTING VPS41"/>
    <property type="match status" value="1"/>
</dbReference>
<name>A0A8J4TH00_9TREM</name>
<evidence type="ECO:0000256" key="1">
    <source>
        <dbReference type="ARBA" id="ARBA00022448"/>
    </source>
</evidence>
<keyword evidence="1" id="KW-0813">Transport</keyword>
<keyword evidence="5" id="KW-1185">Reference proteome</keyword>
<dbReference type="GO" id="GO:0034058">
    <property type="term" value="P:endosomal vesicle fusion"/>
    <property type="evidence" value="ECO:0007669"/>
    <property type="project" value="TreeGrafter"/>
</dbReference>
<dbReference type="OrthoDB" id="244107at2759"/>